<accession>A0A2H4JF59</accession>
<evidence type="ECO:0000259" key="1">
    <source>
        <dbReference type="Pfam" id="PF09643"/>
    </source>
</evidence>
<dbReference type="InterPro" id="IPR023385">
    <property type="entry name" value="YopX-like_C"/>
</dbReference>
<sequence>MMPKYRVWDEYTERIHDVVGFDFIENEVHYENYAEAEALIHARDFKDVELMQSTGLKDKNNNEIYAGDIVEFKDGVLMIAGDDESLVDTINRAVISIDIVNGIQLKDFMFEGALSENDYFEYIDKKSFLRYDCEVKGNIFESSHLLEVTE</sequence>
<dbReference type="InterPro" id="IPR019096">
    <property type="entry name" value="YopX_protein"/>
</dbReference>
<dbReference type="EMBL" id="MF417949">
    <property type="protein sequence ID" value="ASN72307.1"/>
    <property type="molecule type" value="Genomic_DNA"/>
</dbReference>
<name>A0A2H4JF59_9CAUD</name>
<feature type="domain" description="YopX protein" evidence="1">
    <location>
        <begin position="4"/>
        <end position="147"/>
    </location>
</feature>
<reference evidence="2" key="1">
    <citation type="submission" date="2017-06" db="EMBL/GenBank/DDBJ databases">
        <title>Novel phages from South African skin metaviromes.</title>
        <authorList>
            <person name="van Zyl L.J."/>
            <person name="Abrahams Y."/>
            <person name="Stander E.A."/>
            <person name="Kirby B.M."/>
            <person name="Clavaud C."/>
            <person name="Farcet C."/>
            <person name="Breton L."/>
            <person name="Trindade M.I."/>
        </authorList>
    </citation>
    <scope>NUCLEOTIDE SEQUENCE</scope>
</reference>
<protein>
    <recommendedName>
        <fullName evidence="1">YopX protein domain-containing protein</fullName>
    </recommendedName>
</protein>
<dbReference type="NCBIfam" id="TIGR01671">
    <property type="entry name" value="phage_TIGR01671"/>
    <property type="match status" value="1"/>
</dbReference>
<gene>
    <name evidence="2" type="ORF">7S9_22</name>
</gene>
<dbReference type="Gene3D" id="2.30.30.290">
    <property type="entry name" value="YopX-like domains"/>
    <property type="match status" value="1"/>
</dbReference>
<dbReference type="InterPro" id="IPR010024">
    <property type="entry name" value="CHP16711"/>
</dbReference>
<proteinExistence type="predicted"/>
<dbReference type="Pfam" id="PF09643">
    <property type="entry name" value="YopX"/>
    <property type="match status" value="1"/>
</dbReference>
<organism evidence="2">
    <name type="scientific">uncultured Caudovirales phage</name>
    <dbReference type="NCBI Taxonomy" id="2100421"/>
    <lineage>
        <taxon>Viruses</taxon>
        <taxon>Duplodnaviria</taxon>
        <taxon>Heunggongvirae</taxon>
        <taxon>Uroviricota</taxon>
        <taxon>Caudoviricetes</taxon>
        <taxon>Peduoviridae</taxon>
        <taxon>Maltschvirus</taxon>
        <taxon>Maltschvirus maltsch</taxon>
    </lineage>
</organism>
<dbReference type="SUPFAM" id="SSF159006">
    <property type="entry name" value="YopX-like"/>
    <property type="match status" value="1"/>
</dbReference>
<evidence type="ECO:0000313" key="2">
    <source>
        <dbReference type="EMBL" id="ASN72307.1"/>
    </source>
</evidence>